<evidence type="ECO:0000313" key="3">
    <source>
        <dbReference type="EMBL" id="XCM35767.1"/>
    </source>
</evidence>
<organism evidence="3">
    <name type="scientific">Planktothricoides raciborskii GIHE-MW2</name>
    <dbReference type="NCBI Taxonomy" id="2792601"/>
    <lineage>
        <taxon>Bacteria</taxon>
        <taxon>Bacillati</taxon>
        <taxon>Cyanobacteriota</taxon>
        <taxon>Cyanophyceae</taxon>
        <taxon>Oscillatoriophycideae</taxon>
        <taxon>Oscillatoriales</taxon>
        <taxon>Oscillatoriaceae</taxon>
        <taxon>Planktothricoides</taxon>
    </lineage>
</organism>
<proteinExistence type="predicted"/>
<dbReference type="AlphaFoldDB" id="A0AAU8J9F5"/>
<feature type="domain" description="Response regulatory" evidence="2">
    <location>
        <begin position="1"/>
        <end position="29"/>
    </location>
</feature>
<comment type="caution">
    <text evidence="1">Lacks conserved residue(s) required for the propagation of feature annotation.</text>
</comment>
<dbReference type="PROSITE" id="PS50110">
    <property type="entry name" value="RESPONSE_REGULATORY"/>
    <property type="match status" value="1"/>
</dbReference>
<name>A0AAU8J9F5_9CYAN</name>
<dbReference type="Gene3D" id="6.10.250.690">
    <property type="match status" value="1"/>
</dbReference>
<protein>
    <recommendedName>
        <fullName evidence="2">Response regulatory domain-containing protein</fullName>
    </recommendedName>
</protein>
<gene>
    <name evidence="3" type="ORF">ABWT76_004468</name>
</gene>
<accession>A0AAU8J9F5</accession>
<dbReference type="GO" id="GO:0000160">
    <property type="term" value="P:phosphorelay signal transduction system"/>
    <property type="evidence" value="ECO:0007669"/>
    <property type="project" value="InterPro"/>
</dbReference>
<reference evidence="3" key="1">
    <citation type="submission" date="2024-07" db="EMBL/GenBank/DDBJ databases">
        <authorList>
            <person name="Kim Y.J."/>
            <person name="Jeong J.Y."/>
        </authorList>
    </citation>
    <scope>NUCLEOTIDE SEQUENCE</scope>
    <source>
        <strain evidence="3">GIHE-MW2</strain>
    </source>
</reference>
<evidence type="ECO:0000259" key="2">
    <source>
        <dbReference type="PROSITE" id="PS50110"/>
    </source>
</evidence>
<sequence>MKAFSCGGVDYITKPFQPVDVLLIIENQLNLRSLQRRKKKIFFYKKPCKN</sequence>
<dbReference type="RefSeq" id="WP_231636865.1">
    <property type="nucleotide sequence ID" value="NZ_CP159837.1"/>
</dbReference>
<dbReference type="InterPro" id="IPR001789">
    <property type="entry name" value="Sig_transdc_resp-reg_receiver"/>
</dbReference>
<dbReference type="SUPFAM" id="SSF52172">
    <property type="entry name" value="CheY-like"/>
    <property type="match status" value="1"/>
</dbReference>
<dbReference type="EMBL" id="CP159837">
    <property type="protein sequence ID" value="XCM35767.1"/>
    <property type="molecule type" value="Genomic_DNA"/>
</dbReference>
<dbReference type="InterPro" id="IPR011006">
    <property type="entry name" value="CheY-like_superfamily"/>
</dbReference>
<evidence type="ECO:0000256" key="1">
    <source>
        <dbReference type="PROSITE-ProRule" id="PRU00169"/>
    </source>
</evidence>